<name>A0A6N8GNV2_9MICC</name>
<reference evidence="2 3" key="1">
    <citation type="submission" date="2019-12" db="EMBL/GenBank/DDBJ databases">
        <authorList>
            <person name="Shi Y."/>
        </authorList>
    </citation>
    <scope>NUCLEOTIDE SEQUENCE [LARGE SCALE GENOMIC DNA]</scope>
    <source>
        <strain evidence="2 3">JCM 17929</strain>
    </source>
</reference>
<accession>A0A6N8GNV2</accession>
<evidence type="ECO:0000313" key="2">
    <source>
        <dbReference type="EMBL" id="MUN64578.1"/>
    </source>
</evidence>
<feature type="domain" description="Mycothiol-dependent maleylpyruvate isomerase metal-binding" evidence="1">
    <location>
        <begin position="13"/>
        <end position="158"/>
    </location>
</feature>
<gene>
    <name evidence="2" type="ORF">GMA12_15745</name>
</gene>
<keyword evidence="3" id="KW-1185">Reference proteome</keyword>
<dbReference type="SUPFAM" id="SSF109854">
    <property type="entry name" value="DinB/YfiT-like putative metalloenzymes"/>
    <property type="match status" value="1"/>
</dbReference>
<evidence type="ECO:0000313" key="3">
    <source>
        <dbReference type="Proteomes" id="UP000436989"/>
    </source>
</evidence>
<sequence>MTSRNTPTRADLVRDACTAFAAVLDGLGDDDSWAPTGCRGWSVRDLAHHCAADAVRGLVALHTPTTARPDRDAATYWADRGVDPAAAAEDRRRTRAAASLYPDWEELRGHYRESARALVHAAERCRPGGTVRTQGHVLRVDDLLSTLAVEATVHHLDLIEHLEGCPGPAVDGLAEVRRVLIDLWEREPPEHWSDEHFARVGTGRAALPAQDRAHLGPEADLFPLFS</sequence>
<dbReference type="GO" id="GO:0046872">
    <property type="term" value="F:metal ion binding"/>
    <property type="evidence" value="ECO:0007669"/>
    <property type="project" value="InterPro"/>
</dbReference>
<organism evidence="2 3">
    <name type="scientific">Kocuria sediminis</name>
    <dbReference type="NCBI Taxonomy" id="1038857"/>
    <lineage>
        <taxon>Bacteria</taxon>
        <taxon>Bacillati</taxon>
        <taxon>Actinomycetota</taxon>
        <taxon>Actinomycetes</taxon>
        <taxon>Micrococcales</taxon>
        <taxon>Micrococcaceae</taxon>
        <taxon>Kocuria</taxon>
    </lineage>
</organism>
<comment type="caution">
    <text evidence="2">The sequence shown here is derived from an EMBL/GenBank/DDBJ whole genome shotgun (WGS) entry which is preliminary data.</text>
</comment>
<proteinExistence type="predicted"/>
<dbReference type="RefSeq" id="WP_156270456.1">
    <property type="nucleotide sequence ID" value="NZ_WOGU01000015.1"/>
</dbReference>
<dbReference type="Gene3D" id="1.20.120.450">
    <property type="entry name" value="dinb family like domain"/>
    <property type="match status" value="1"/>
</dbReference>
<dbReference type="InterPro" id="IPR024344">
    <property type="entry name" value="MDMPI_metal-binding"/>
</dbReference>
<protein>
    <recommendedName>
        <fullName evidence="1">Mycothiol-dependent maleylpyruvate isomerase metal-binding domain-containing protein</fullName>
    </recommendedName>
</protein>
<dbReference type="EMBL" id="WOGU01000015">
    <property type="protein sequence ID" value="MUN64578.1"/>
    <property type="molecule type" value="Genomic_DNA"/>
</dbReference>
<dbReference type="InterPro" id="IPR034660">
    <property type="entry name" value="DinB/YfiT-like"/>
</dbReference>
<dbReference type="Pfam" id="PF11716">
    <property type="entry name" value="MDMPI_N"/>
    <property type="match status" value="1"/>
</dbReference>
<evidence type="ECO:0000259" key="1">
    <source>
        <dbReference type="Pfam" id="PF11716"/>
    </source>
</evidence>
<dbReference type="Proteomes" id="UP000436989">
    <property type="component" value="Unassembled WGS sequence"/>
</dbReference>
<dbReference type="AlphaFoldDB" id="A0A6N8GNV2"/>